<dbReference type="InterPro" id="IPR052400">
    <property type="entry name" value="Zn2-C6_fungal_TF"/>
</dbReference>
<dbReference type="eggNOG" id="ENOG502SVEY">
    <property type="taxonomic scope" value="Eukaryota"/>
</dbReference>
<feature type="compositionally biased region" description="Low complexity" evidence="1">
    <location>
        <begin position="452"/>
        <end position="480"/>
    </location>
</feature>
<dbReference type="OrthoDB" id="416217at2759"/>
<dbReference type="PROSITE" id="PS00463">
    <property type="entry name" value="ZN2_CY6_FUNGAL_1"/>
    <property type="match status" value="1"/>
</dbReference>
<evidence type="ECO:0000259" key="2">
    <source>
        <dbReference type="PROSITE" id="PS50048"/>
    </source>
</evidence>
<dbReference type="InterPro" id="IPR036864">
    <property type="entry name" value="Zn2-C6_fun-type_DNA-bd_sf"/>
</dbReference>
<organism evidence="3 4">
    <name type="scientific">Lodderomyces elongisporus (strain ATCC 11503 / CBS 2605 / JCM 1781 / NBRC 1676 / NRRL YB-4239)</name>
    <name type="common">Yeast</name>
    <name type="synonym">Saccharomyces elongisporus</name>
    <dbReference type="NCBI Taxonomy" id="379508"/>
    <lineage>
        <taxon>Eukaryota</taxon>
        <taxon>Fungi</taxon>
        <taxon>Dikarya</taxon>
        <taxon>Ascomycota</taxon>
        <taxon>Saccharomycotina</taxon>
        <taxon>Pichiomycetes</taxon>
        <taxon>Debaryomycetaceae</taxon>
        <taxon>Candida/Lodderomyces clade</taxon>
        <taxon>Lodderomyces</taxon>
    </lineage>
</organism>
<evidence type="ECO:0000313" key="3">
    <source>
        <dbReference type="EMBL" id="EDK45149.1"/>
    </source>
</evidence>
<dbReference type="STRING" id="379508.A5E141"/>
<gene>
    <name evidence="3" type="ORF">LELG_03328</name>
</gene>
<feature type="region of interest" description="Disordered" evidence="1">
    <location>
        <begin position="65"/>
        <end position="91"/>
    </location>
</feature>
<dbReference type="HOGENOM" id="CLU_009505_0_0_1"/>
<dbReference type="Gene3D" id="4.10.240.10">
    <property type="entry name" value="Zn(2)-C6 fungal-type DNA-binding domain"/>
    <property type="match status" value="1"/>
</dbReference>
<reference evidence="3 4" key="1">
    <citation type="journal article" date="2009" name="Nature">
        <title>Evolution of pathogenicity and sexual reproduction in eight Candida genomes.</title>
        <authorList>
            <person name="Butler G."/>
            <person name="Rasmussen M.D."/>
            <person name="Lin M.F."/>
            <person name="Santos M.A."/>
            <person name="Sakthikumar S."/>
            <person name="Munro C.A."/>
            <person name="Rheinbay E."/>
            <person name="Grabherr M."/>
            <person name="Forche A."/>
            <person name="Reedy J.L."/>
            <person name="Agrafioti I."/>
            <person name="Arnaud M.B."/>
            <person name="Bates S."/>
            <person name="Brown A.J."/>
            <person name="Brunke S."/>
            <person name="Costanzo M.C."/>
            <person name="Fitzpatrick D.A."/>
            <person name="de Groot P.W."/>
            <person name="Harris D."/>
            <person name="Hoyer L.L."/>
            <person name="Hube B."/>
            <person name="Klis F.M."/>
            <person name="Kodira C."/>
            <person name="Lennard N."/>
            <person name="Logue M.E."/>
            <person name="Martin R."/>
            <person name="Neiman A.M."/>
            <person name="Nikolaou E."/>
            <person name="Quail M.A."/>
            <person name="Quinn J."/>
            <person name="Santos M.C."/>
            <person name="Schmitzberger F.F."/>
            <person name="Sherlock G."/>
            <person name="Shah P."/>
            <person name="Silverstein K.A."/>
            <person name="Skrzypek M.S."/>
            <person name="Soll D."/>
            <person name="Staggs R."/>
            <person name="Stansfield I."/>
            <person name="Stumpf M.P."/>
            <person name="Sudbery P.E."/>
            <person name="Srikantha T."/>
            <person name="Zeng Q."/>
            <person name="Berman J."/>
            <person name="Berriman M."/>
            <person name="Heitman J."/>
            <person name="Gow N.A."/>
            <person name="Lorenz M.C."/>
            <person name="Birren B.W."/>
            <person name="Kellis M."/>
            <person name="Cuomo C.A."/>
        </authorList>
    </citation>
    <scope>NUCLEOTIDE SEQUENCE [LARGE SCALE GENOMIC DNA]</scope>
    <source>
        <strain evidence="4">ATCC 11503 / BCRC 21390 / CBS 2605 / JCM 1781 / NBRC 1676 / NRRL YB-4239</strain>
    </source>
</reference>
<sequence>MSKKRPSSFDRAEQENKIFELFSKYRNPADRQSATPSNIRPVSATAETTVTILIPNAEEYNSGYNIENIGSSKNRNKNKNKDNNKKNDKDIERANIGISHHYQFQGSLFDYYNATIPIDHLDYGHYAGGEAYIVEQECDGVGGTCEIGGSFSTSANASGTFYPSRTTNFISNQVLQPPLNFTTPVGIHTSNTHAPADALFHPEKNPLSYGSFLANNHFCLDSLEVPVLPYSNTNTNTNTIINSTQNKNKSLDPELLAYTNKQIFTESRSLLNSSHIQMESIGTQQSVPKDLSSVAAAKLSSNNPSASTLTGGRGASSSPASISPGTTTTAAIEKVKRRKHKNSKLGCPNCKKRRVKCSEDLPSCINCIKHKVKCGYLDYTEEQLKELRDAKQQNAVSSLQRSRLLSQGQYLPVKAESSDSDEENDLLRTASNSMPVSLSTSTSASTSASASASASAPGAFNSSSSSGSGSGSATSSSSAGMNKVQKPKGKRQSSASTISKSSDFSSRLSLNKRSTSLGDSPLGRRDDEDDFIASTREKLKIRRSNAGQIITQNFDNLLPMEAENEVIYPVYEMTTSAQGTPHLNSRPFLHKQSSGLAGAINQKVTFRYKRDVKKINYEQELLHLLKTMGPLVQRGQASLPQIRNLYTMWLNSFIYKGYTSSLMFNCLLNLNTNYLITNCFTDSYKYYSSDGEIALIARGIQLAKARQTCLVKSINYYAEVIKELRGMLSTNHDPDTAGSVSYILSLMSVYDPESSLNSTTCFIDGLFGVLAYNINILAKSGIAPILVPIHLKLMTNVAMSVYLPGYNPTFLYECRQLLTRFGDILLPMIDASRATSSSRDYLIHQFLEIKYRELFSFVNEAIDYYIPHLNANLADMELQQQLLYEMIMKWVRIFPGKFIANKKVQGPMEKMLYLFYKAFKKAFFAVCPQIKFFFLRDFDSPLMMDVFASHDDYDIYNNDIESPTTRRFSDDVYMPYVGELKYMASYLIRLITFFQMRLSILYRFLMIDMSTNHDFKYTEVNQWRRGITDIMATRREFIERAGVREVYITMFSKQYLRKLNYPEMTVGYEIDADELMESTTIDDGVIDIMSLQPSGLLQSDYDIRVQK</sequence>
<protein>
    <recommendedName>
        <fullName evidence="2">Zn(2)-C6 fungal-type domain-containing protein</fullName>
    </recommendedName>
</protein>
<keyword evidence="4" id="KW-1185">Reference proteome</keyword>
<dbReference type="SMART" id="SM00066">
    <property type="entry name" value="GAL4"/>
    <property type="match status" value="1"/>
</dbReference>
<feature type="region of interest" description="Disordered" evidence="1">
    <location>
        <begin position="452"/>
        <end position="529"/>
    </location>
</feature>
<dbReference type="GO" id="GO:0008270">
    <property type="term" value="F:zinc ion binding"/>
    <property type="evidence" value="ECO:0007669"/>
    <property type="project" value="InterPro"/>
</dbReference>
<name>A5E141_LODEL</name>
<dbReference type="PANTHER" id="PTHR47657">
    <property type="entry name" value="STEROL REGULATORY ELEMENT-BINDING PROTEIN ECM22"/>
    <property type="match status" value="1"/>
</dbReference>
<dbReference type="SUPFAM" id="SSF57701">
    <property type="entry name" value="Zn2/Cys6 DNA-binding domain"/>
    <property type="match status" value="1"/>
</dbReference>
<feature type="domain" description="Zn(2)-C6 fungal-type" evidence="2">
    <location>
        <begin position="346"/>
        <end position="376"/>
    </location>
</feature>
<dbReference type="InParanoid" id="A5E141"/>
<feature type="region of interest" description="Disordered" evidence="1">
    <location>
        <begin position="301"/>
        <end position="328"/>
    </location>
</feature>
<evidence type="ECO:0000256" key="1">
    <source>
        <dbReference type="SAM" id="MobiDB-lite"/>
    </source>
</evidence>
<dbReference type="EMBL" id="CH981527">
    <property type="protein sequence ID" value="EDK45149.1"/>
    <property type="molecule type" value="Genomic_DNA"/>
</dbReference>
<dbReference type="GO" id="GO:0000981">
    <property type="term" value="F:DNA-binding transcription factor activity, RNA polymerase II-specific"/>
    <property type="evidence" value="ECO:0007669"/>
    <property type="project" value="InterPro"/>
</dbReference>
<feature type="compositionally biased region" description="Low complexity" evidence="1">
    <location>
        <begin position="315"/>
        <end position="328"/>
    </location>
</feature>
<dbReference type="AlphaFoldDB" id="A5E141"/>
<dbReference type="PANTHER" id="PTHR47657:SF7">
    <property type="entry name" value="STEROL REGULATORY ELEMENT-BINDING PROTEIN ECM22"/>
    <property type="match status" value="1"/>
</dbReference>
<dbReference type="InterPro" id="IPR001138">
    <property type="entry name" value="Zn2Cys6_DnaBD"/>
</dbReference>
<dbReference type="OMA" id="NSHLGCA"/>
<feature type="compositionally biased region" description="Low complexity" evidence="1">
    <location>
        <begin position="499"/>
        <end position="509"/>
    </location>
</feature>
<proteinExistence type="predicted"/>
<dbReference type="Pfam" id="PF00172">
    <property type="entry name" value="Zn_clus"/>
    <property type="match status" value="1"/>
</dbReference>
<evidence type="ECO:0000313" key="4">
    <source>
        <dbReference type="Proteomes" id="UP000001996"/>
    </source>
</evidence>
<dbReference type="GeneID" id="5232806"/>
<feature type="compositionally biased region" description="Basic and acidic residues" evidence="1">
    <location>
        <begin position="79"/>
        <end position="91"/>
    </location>
</feature>
<dbReference type="PROSITE" id="PS50048">
    <property type="entry name" value="ZN2_CY6_FUNGAL_2"/>
    <property type="match status" value="1"/>
</dbReference>
<accession>A5E141</accession>
<dbReference type="CDD" id="cd00067">
    <property type="entry name" value="GAL4"/>
    <property type="match status" value="1"/>
</dbReference>
<dbReference type="Proteomes" id="UP000001996">
    <property type="component" value="Unassembled WGS sequence"/>
</dbReference>
<dbReference type="KEGG" id="lel:PVL30_002827"/>
<dbReference type="VEuPathDB" id="FungiDB:LELG_03328"/>